<accession>G5IGY3</accession>
<dbReference type="InterPro" id="IPR002931">
    <property type="entry name" value="Transglutaminase-like"/>
</dbReference>
<sequence>MFSNHLIEYAEERYEERLELLGMWRERVAGRMAQCGMEEQVLMKFLYGTMPLRDAGEYEFDVFLGFVKHALVLREKMEWCKGIPEDIFLHYVLYDRVNSEKIEDCREFFYRQLRERIEGMSVEEAVLEVNYWCAEAASYEASDNRTSSPMTVYRSGRGRCGEESVLAVTALRSVGIPARQVYTPRWAHCDDNHAWVEAYVDGKWRFLGACEPEEILDKGWFTNASSRAVIVHTMTFSDYSCGFMEEQIGTGRMPVYYNDTANYALVKDYVVRVEDESGRPVPGVTVSVEILNMAEYCNVLTLITDERGMARMTVGLGDVHIHAMKDDVYVEAIASVKDSGELVLEFPSKEVGEAEHAPIHWREVDIEAPVDYPMHPVVLTKEQKRTNAARLKLAGERRESRLESYYIEEKASVYPEEQELLHKAKGNFEEIYRFLSKDGNPNRRKLLHTLSDKDYKDAKADILEDHLTGSGDGAGVEESLFVSCILCPRIYLEELTAYRSFINEYFTEEQKVEFRSNPSRIWAYIRKEIQYALDLDYDTICSTPVGCLRLKQGNPLSQKLLFAAICRTLMIPARLNPVTLEAEYHDGSKFIVVSGTKNCEMTYQEPESQEPESQEPESQNPENQEPESQNPENQNPENQSSGHLTLTVQDGSKWKYYQTWTIGVLQNAQFTTLDYTDIKFDNNFLTLHLNPGTYRVITTSRMPNGSQHAMEATFTIHSGSCYELPMTLREGSLSDMLVSNEIAEFELTAPDNAPVSVTELTGDHANILLFLEEGKEPTEHVLNEMLDHREELCALHDLNARIICVIKDSSALSNATFAKTLATIPGIQVYYDDFTDHVETLARRMYVDPEKMPLLVVTRPGMTGIYACSGYNVGSVDLIVKILGGTGGNQGSKEQ</sequence>
<dbReference type="SMART" id="SM00460">
    <property type="entry name" value="TGc"/>
    <property type="match status" value="1"/>
</dbReference>
<dbReference type="EMBL" id="ADLN01000069">
    <property type="protein sequence ID" value="EHI59239.1"/>
    <property type="molecule type" value="Genomic_DNA"/>
</dbReference>
<evidence type="ECO:0000259" key="2">
    <source>
        <dbReference type="SMART" id="SM00460"/>
    </source>
</evidence>
<name>G5IGY3_9FIRM</name>
<comment type="caution">
    <text evidence="3">The sequence shown here is derived from an EMBL/GenBank/DDBJ whole genome shotgun (WGS) entry which is preliminary data.</text>
</comment>
<dbReference type="Proteomes" id="UP000005384">
    <property type="component" value="Unassembled WGS sequence"/>
</dbReference>
<protein>
    <recommendedName>
        <fullName evidence="2">Transglutaminase-like domain-containing protein</fullName>
    </recommendedName>
</protein>
<dbReference type="PANTHER" id="PTHR35532">
    <property type="entry name" value="SIMILAR TO POLYHYDROXYALKANOATE DEPOLYMERASE"/>
    <property type="match status" value="1"/>
</dbReference>
<dbReference type="HOGENOM" id="CLU_325905_0_0_9"/>
<dbReference type="OrthoDB" id="9787782at2"/>
<evidence type="ECO:0000313" key="3">
    <source>
        <dbReference type="EMBL" id="EHI59239.1"/>
    </source>
</evidence>
<proteinExistence type="predicted"/>
<feature type="region of interest" description="Disordered" evidence="1">
    <location>
        <begin position="602"/>
        <end position="644"/>
    </location>
</feature>
<evidence type="ECO:0000313" key="4">
    <source>
        <dbReference type="Proteomes" id="UP000005384"/>
    </source>
</evidence>
<gene>
    <name evidence="3" type="ORF">HMPREF9473_02761</name>
</gene>
<dbReference type="RefSeq" id="WP_006780740.1">
    <property type="nucleotide sequence ID" value="NZ_CP040506.1"/>
</dbReference>
<dbReference type="Gene3D" id="3.10.620.30">
    <property type="match status" value="1"/>
</dbReference>
<dbReference type="InterPro" id="IPR038765">
    <property type="entry name" value="Papain-like_cys_pep_sf"/>
</dbReference>
<dbReference type="SUPFAM" id="SSF54001">
    <property type="entry name" value="Cysteine proteinases"/>
    <property type="match status" value="1"/>
</dbReference>
<keyword evidence="4" id="KW-1185">Reference proteome</keyword>
<organism evidence="3 4">
    <name type="scientific">Hungatella hathewayi WAL-18680</name>
    <dbReference type="NCBI Taxonomy" id="742737"/>
    <lineage>
        <taxon>Bacteria</taxon>
        <taxon>Bacillati</taxon>
        <taxon>Bacillota</taxon>
        <taxon>Clostridia</taxon>
        <taxon>Lachnospirales</taxon>
        <taxon>Lachnospiraceae</taxon>
        <taxon>Hungatella</taxon>
    </lineage>
</organism>
<dbReference type="PATRIC" id="fig|742737.3.peg.2768"/>
<dbReference type="PANTHER" id="PTHR35532:SF5">
    <property type="entry name" value="CARBOHYDRATE-BINDING DOMAIN-CONTAINING PROTEIN"/>
    <property type="match status" value="1"/>
</dbReference>
<reference evidence="3 4" key="1">
    <citation type="submission" date="2011-08" db="EMBL/GenBank/DDBJ databases">
        <title>The Genome Sequence of Clostridium hathewayi WAL-18680.</title>
        <authorList>
            <consortium name="The Broad Institute Genome Sequencing Platform"/>
            <person name="Earl A."/>
            <person name="Ward D."/>
            <person name="Feldgarden M."/>
            <person name="Gevers D."/>
            <person name="Finegold S.M."/>
            <person name="Summanen P.H."/>
            <person name="Molitoris D.R."/>
            <person name="Song M."/>
            <person name="Daigneault M."/>
            <person name="Allen-Vercoe E."/>
            <person name="Young S.K."/>
            <person name="Zeng Q."/>
            <person name="Gargeya S."/>
            <person name="Fitzgerald M."/>
            <person name="Haas B."/>
            <person name="Abouelleil A."/>
            <person name="Alvarado L."/>
            <person name="Arachchi H.M."/>
            <person name="Berlin A."/>
            <person name="Brown A."/>
            <person name="Chapman S.B."/>
            <person name="Chen Z."/>
            <person name="Dunbar C."/>
            <person name="Freedman E."/>
            <person name="Gearin G."/>
            <person name="Gellesch M."/>
            <person name="Goldberg J."/>
            <person name="Griggs A."/>
            <person name="Gujja S."/>
            <person name="Heiman D."/>
            <person name="Howarth C."/>
            <person name="Larson L."/>
            <person name="Lui A."/>
            <person name="MacDonald P.J.P."/>
            <person name="Montmayeur A."/>
            <person name="Murphy C."/>
            <person name="Neiman D."/>
            <person name="Pearson M."/>
            <person name="Priest M."/>
            <person name="Roberts A."/>
            <person name="Saif S."/>
            <person name="Shea T."/>
            <person name="Shenoy N."/>
            <person name="Sisk P."/>
            <person name="Stolte C."/>
            <person name="Sykes S."/>
            <person name="Wortman J."/>
            <person name="Nusbaum C."/>
            <person name="Birren B."/>
        </authorList>
    </citation>
    <scope>NUCLEOTIDE SEQUENCE [LARGE SCALE GENOMIC DNA]</scope>
    <source>
        <strain evidence="3 4">WAL-18680</strain>
    </source>
</reference>
<dbReference type="Gene3D" id="2.60.40.1120">
    <property type="entry name" value="Carboxypeptidase-like, regulatory domain"/>
    <property type="match status" value="1"/>
</dbReference>
<dbReference type="Pfam" id="PF01841">
    <property type="entry name" value="Transglut_core"/>
    <property type="match status" value="2"/>
</dbReference>
<feature type="domain" description="Transglutaminase-like" evidence="2">
    <location>
        <begin position="152"/>
        <end position="211"/>
    </location>
</feature>
<evidence type="ECO:0000256" key="1">
    <source>
        <dbReference type="SAM" id="MobiDB-lite"/>
    </source>
</evidence>
<dbReference type="AlphaFoldDB" id="G5IGY3"/>
<feature type="compositionally biased region" description="Low complexity" evidence="1">
    <location>
        <begin position="616"/>
        <end position="641"/>
    </location>
</feature>